<name>A0A915AC60_PARUN</name>
<protein>
    <submittedName>
        <fullName evidence="4">Uncharacterized protein</fullName>
    </submittedName>
</protein>
<dbReference type="SUPFAM" id="SSF56112">
    <property type="entry name" value="Protein kinase-like (PK-like)"/>
    <property type="match status" value="1"/>
</dbReference>
<keyword evidence="3" id="KW-1185">Reference proteome</keyword>
<dbReference type="InterPro" id="IPR050117">
    <property type="entry name" value="MAPK"/>
</dbReference>
<dbReference type="WBParaSite" id="PgR005X_g069_t01">
    <property type="protein sequence ID" value="PgR005X_g069_t01"/>
    <property type="gene ID" value="PgR005X_g069"/>
</dbReference>
<dbReference type="GO" id="GO:0005524">
    <property type="term" value="F:ATP binding"/>
    <property type="evidence" value="ECO:0007669"/>
    <property type="project" value="UniProtKB-KW"/>
</dbReference>
<evidence type="ECO:0000313" key="4">
    <source>
        <dbReference type="WBParaSite" id="PgR005X_g069_t01"/>
    </source>
</evidence>
<sequence length="278" mass="30189">MAELYMLRPLFPGTSELDQIFKIVTILGTPNKDDWPEGYQLAASMNFKFQQSVATPLATIVSTVGQDGLRLMSDMMLWNPEKRPTAASSLKYKYFQIGQKLGAPVVSQPSTSNRKSSAGSTLSDSKVLLSKSKLKTNTADVITSTLRNSGAAAERSINRNLPINKLLEEASKKDSFLDKNSGAISGTLATKPKPAAKDLYLAKSRYMPGFVNAVKGTSNSNTTSTKLSAPGVQRSAVQARFEYAYGYVPSFGAKHLVNNAQSKASTGRIDWTAKYIRN</sequence>
<reference evidence="4" key="1">
    <citation type="submission" date="2022-11" db="UniProtKB">
        <authorList>
            <consortium name="WormBaseParasite"/>
        </authorList>
    </citation>
    <scope>IDENTIFICATION</scope>
</reference>
<dbReference type="AlphaFoldDB" id="A0A915AC60"/>
<evidence type="ECO:0000313" key="3">
    <source>
        <dbReference type="Proteomes" id="UP000887569"/>
    </source>
</evidence>
<dbReference type="PANTHER" id="PTHR24055">
    <property type="entry name" value="MITOGEN-ACTIVATED PROTEIN KINASE"/>
    <property type="match status" value="1"/>
</dbReference>
<keyword evidence="2" id="KW-0067">ATP-binding</keyword>
<dbReference type="Proteomes" id="UP000887569">
    <property type="component" value="Unplaced"/>
</dbReference>
<accession>A0A915AC60</accession>
<dbReference type="InterPro" id="IPR011009">
    <property type="entry name" value="Kinase-like_dom_sf"/>
</dbReference>
<proteinExistence type="predicted"/>
<evidence type="ECO:0000256" key="1">
    <source>
        <dbReference type="ARBA" id="ARBA00022741"/>
    </source>
</evidence>
<evidence type="ECO:0000256" key="2">
    <source>
        <dbReference type="ARBA" id="ARBA00022840"/>
    </source>
</evidence>
<keyword evidence="1" id="KW-0547">Nucleotide-binding</keyword>
<organism evidence="3 4">
    <name type="scientific">Parascaris univalens</name>
    <name type="common">Nematode worm</name>
    <dbReference type="NCBI Taxonomy" id="6257"/>
    <lineage>
        <taxon>Eukaryota</taxon>
        <taxon>Metazoa</taxon>
        <taxon>Ecdysozoa</taxon>
        <taxon>Nematoda</taxon>
        <taxon>Chromadorea</taxon>
        <taxon>Rhabditida</taxon>
        <taxon>Spirurina</taxon>
        <taxon>Ascaridomorpha</taxon>
        <taxon>Ascaridoidea</taxon>
        <taxon>Ascarididae</taxon>
        <taxon>Parascaris</taxon>
    </lineage>
</organism>
<dbReference type="Gene3D" id="1.10.510.10">
    <property type="entry name" value="Transferase(Phosphotransferase) domain 1"/>
    <property type="match status" value="1"/>
</dbReference>